<dbReference type="InterPro" id="IPR058533">
    <property type="entry name" value="Cation_efflux_TM"/>
</dbReference>
<feature type="transmembrane region" description="Helical" evidence="6">
    <location>
        <begin position="74"/>
        <end position="95"/>
    </location>
</feature>
<dbReference type="AlphaFoldDB" id="A0A0C1YHJ0"/>
<keyword evidence="2" id="KW-0813">Transport</keyword>
<evidence type="ECO:0000259" key="7">
    <source>
        <dbReference type="Pfam" id="PF01545"/>
    </source>
</evidence>
<dbReference type="GO" id="GO:0008324">
    <property type="term" value="F:monoatomic cation transmembrane transporter activity"/>
    <property type="evidence" value="ECO:0007669"/>
    <property type="project" value="InterPro"/>
</dbReference>
<dbReference type="InterPro" id="IPR027469">
    <property type="entry name" value="Cation_efflux_TMD_sf"/>
</dbReference>
<dbReference type="Gene3D" id="1.20.1510.10">
    <property type="entry name" value="Cation efflux protein transmembrane domain"/>
    <property type="match status" value="1"/>
</dbReference>
<dbReference type="InterPro" id="IPR036837">
    <property type="entry name" value="Cation_efflux_CTD_sf"/>
</dbReference>
<protein>
    <submittedName>
        <fullName evidence="8">Cation transporter</fullName>
    </submittedName>
</protein>
<dbReference type="GO" id="GO:0006829">
    <property type="term" value="P:zinc ion transport"/>
    <property type="evidence" value="ECO:0007669"/>
    <property type="project" value="InterPro"/>
</dbReference>
<dbReference type="PANTHER" id="PTHR13414">
    <property type="entry name" value="HUEL-CATION TRANSPORTER"/>
    <property type="match status" value="1"/>
</dbReference>
<reference evidence="8 9" key="1">
    <citation type="submission" date="2014-12" db="EMBL/GenBank/DDBJ databases">
        <title>Denitrispirillum autotrophicum gen. nov., sp. nov., Denitrifying, Facultatively Autotrophic Bacteria Isolated from Rice Paddy Soil.</title>
        <authorList>
            <person name="Ishii S."/>
            <person name="Ashida N."/>
            <person name="Ohno H."/>
            <person name="Otsuka S."/>
            <person name="Yokota A."/>
            <person name="Senoo K."/>
        </authorList>
    </citation>
    <scope>NUCLEOTIDE SEQUENCE [LARGE SCALE GENOMIC DNA]</scope>
    <source>
        <strain evidence="8 9">TSA66</strain>
    </source>
</reference>
<feature type="domain" description="Cation efflux protein transmembrane" evidence="7">
    <location>
        <begin position="11"/>
        <end position="216"/>
    </location>
</feature>
<evidence type="ECO:0000313" key="9">
    <source>
        <dbReference type="Proteomes" id="UP000031572"/>
    </source>
</evidence>
<feature type="transmembrane region" description="Helical" evidence="6">
    <location>
        <begin position="6"/>
        <end position="25"/>
    </location>
</feature>
<keyword evidence="9" id="KW-1185">Reference proteome</keyword>
<comment type="subcellular location">
    <subcellularLocation>
        <location evidence="1">Membrane</location>
        <topology evidence="1">Multi-pass membrane protein</topology>
    </subcellularLocation>
</comment>
<sequence length="306" mass="32317">MAESRVVVYGAIAGNVAIATTKFIVAGITGSSAMLSEAIHSTVDTGNGVLLLVGLKRSQRAPDPEHPFGYGKELYFWGLIVAVLIFGAGGGISAYEGVLHMLNPEPLQDPKWNYVVLASAAVFEGISFSIAVHKVWKEKGSRPFLKALHVSKDPSTFTVVAEDSAALIGLLLAALGIWSSHHFDMPVLDGAASVAIGILLAGVAVLLIHESRSLLVGEGVDRDMASEIRRLAQADDAVASVAQPLTMYFGPDEVLLNLDVKFHSGISGGEIAASVNRIERGIRGRFHAVKRIYIEAKPIAAAAQGT</sequence>
<dbReference type="OrthoDB" id="9806522at2"/>
<dbReference type="NCBIfam" id="TIGR01297">
    <property type="entry name" value="CDF"/>
    <property type="match status" value="1"/>
</dbReference>
<keyword evidence="3 6" id="KW-0812">Transmembrane</keyword>
<dbReference type="GO" id="GO:0016020">
    <property type="term" value="C:membrane"/>
    <property type="evidence" value="ECO:0007669"/>
    <property type="project" value="UniProtKB-SubCell"/>
</dbReference>
<evidence type="ECO:0000256" key="3">
    <source>
        <dbReference type="ARBA" id="ARBA00022692"/>
    </source>
</evidence>
<evidence type="ECO:0000256" key="5">
    <source>
        <dbReference type="ARBA" id="ARBA00023136"/>
    </source>
</evidence>
<dbReference type="EMBL" id="JWJG01000028">
    <property type="protein sequence ID" value="KIF79942.1"/>
    <property type="molecule type" value="Genomic_DNA"/>
</dbReference>
<dbReference type="InterPro" id="IPR002524">
    <property type="entry name" value="Cation_efflux"/>
</dbReference>
<accession>A0A0C1YHJ0</accession>
<gene>
    <name evidence="8" type="ORF">TSA66_02450</name>
</gene>
<dbReference type="RefSeq" id="WP_040038851.1">
    <property type="nucleotide sequence ID" value="NZ_JWJG01000028.1"/>
</dbReference>
<comment type="caution">
    <text evidence="8">The sequence shown here is derived from an EMBL/GenBank/DDBJ whole genome shotgun (WGS) entry which is preliminary data.</text>
</comment>
<dbReference type="PANTHER" id="PTHR13414:SF9">
    <property type="entry name" value="PROTON-COUPLED ZINC ANTIPORTER SLC30A9, MITOCHONDRIAL"/>
    <property type="match status" value="1"/>
</dbReference>
<feature type="transmembrane region" description="Helical" evidence="6">
    <location>
        <begin position="157"/>
        <end position="178"/>
    </location>
</feature>
<dbReference type="SUPFAM" id="SSF160240">
    <property type="entry name" value="Cation efflux protein cytoplasmic domain-like"/>
    <property type="match status" value="1"/>
</dbReference>
<evidence type="ECO:0000313" key="8">
    <source>
        <dbReference type="EMBL" id="KIF79942.1"/>
    </source>
</evidence>
<dbReference type="Pfam" id="PF01545">
    <property type="entry name" value="Cation_efflux"/>
    <property type="match status" value="1"/>
</dbReference>
<feature type="transmembrane region" description="Helical" evidence="6">
    <location>
        <begin position="115"/>
        <end position="136"/>
    </location>
</feature>
<organism evidence="8 9">
    <name type="scientific">Noviherbaspirillum autotrophicum</name>
    <dbReference type="NCBI Taxonomy" id="709839"/>
    <lineage>
        <taxon>Bacteria</taxon>
        <taxon>Pseudomonadati</taxon>
        <taxon>Pseudomonadota</taxon>
        <taxon>Betaproteobacteria</taxon>
        <taxon>Burkholderiales</taxon>
        <taxon>Oxalobacteraceae</taxon>
        <taxon>Noviherbaspirillum</taxon>
    </lineage>
</organism>
<dbReference type="SUPFAM" id="SSF161111">
    <property type="entry name" value="Cation efflux protein transmembrane domain-like"/>
    <property type="match status" value="1"/>
</dbReference>
<dbReference type="InterPro" id="IPR040177">
    <property type="entry name" value="SLC30A9"/>
</dbReference>
<dbReference type="Proteomes" id="UP000031572">
    <property type="component" value="Unassembled WGS sequence"/>
</dbReference>
<evidence type="ECO:0000256" key="4">
    <source>
        <dbReference type="ARBA" id="ARBA00022989"/>
    </source>
</evidence>
<dbReference type="STRING" id="709839.TSA66_02450"/>
<keyword evidence="5 6" id="KW-0472">Membrane</keyword>
<keyword evidence="4 6" id="KW-1133">Transmembrane helix</keyword>
<proteinExistence type="predicted"/>
<evidence type="ECO:0000256" key="1">
    <source>
        <dbReference type="ARBA" id="ARBA00004141"/>
    </source>
</evidence>
<evidence type="ECO:0000256" key="2">
    <source>
        <dbReference type="ARBA" id="ARBA00022448"/>
    </source>
</evidence>
<feature type="transmembrane region" description="Helical" evidence="6">
    <location>
        <begin position="190"/>
        <end position="208"/>
    </location>
</feature>
<evidence type="ECO:0000256" key="6">
    <source>
        <dbReference type="SAM" id="Phobius"/>
    </source>
</evidence>
<name>A0A0C1YHJ0_9BURK</name>